<dbReference type="PROSITE" id="PS00464">
    <property type="entry name" value="RIBOSOMAL_L22"/>
    <property type="match status" value="1"/>
</dbReference>
<evidence type="ECO:0000313" key="12">
    <source>
        <dbReference type="EMBL" id="PIT92281.1"/>
    </source>
</evidence>
<reference evidence="13" key="1">
    <citation type="submission" date="2017-09" db="EMBL/GenBank/DDBJ databases">
        <title>Depth-based differentiation of microbial function through sediment-hosted aquifers and enrichment of novel symbionts in the deep terrestrial subsurface.</title>
        <authorList>
            <person name="Probst A.J."/>
            <person name="Ladd B."/>
            <person name="Jarett J.K."/>
            <person name="Geller-Mcgrath D.E."/>
            <person name="Sieber C.M.K."/>
            <person name="Emerson J.B."/>
            <person name="Anantharaman K."/>
            <person name="Thomas B.C."/>
            <person name="Malmstrom R."/>
            <person name="Stieglmeier M."/>
            <person name="Klingl A."/>
            <person name="Woyke T."/>
            <person name="Ryan C.M."/>
            <person name="Banfield J.F."/>
        </authorList>
    </citation>
    <scope>NUCLEOTIDE SEQUENCE [LARGE SCALE GENOMIC DNA]</scope>
</reference>
<organism evidence="12 13">
    <name type="scientific">Candidatus Harrisonbacteria bacterium CG10_big_fil_rev_8_21_14_0_10_42_17</name>
    <dbReference type="NCBI Taxonomy" id="1974584"/>
    <lineage>
        <taxon>Bacteria</taxon>
        <taxon>Candidatus Harrisoniibacteriota</taxon>
    </lineage>
</organism>
<keyword evidence="5 7" id="KW-0687">Ribonucleoprotein</keyword>
<sequence>MSAQTQPQPVSALTAPQPVSTLTVRLRFLHVAPRKVRLVAYALRGLLVQEAEAQLLNRSQRSAPALLKLLRSALANAKHNHSLEPNQLFIKAVFVDQGPVFKRIMPRAQGRATPIQKKTSHITLTLATLPAVYTGRFSITTPTKDEVASKKREKEKLRSKGKKAKQPEGSLGTDVVSSEKPASHVKQDAKVGQLKKQQEKPSGVLKKMFRRKSV</sequence>
<dbReference type="GO" id="GO:0015934">
    <property type="term" value="C:large ribosomal subunit"/>
    <property type="evidence" value="ECO:0007669"/>
    <property type="project" value="InterPro"/>
</dbReference>
<dbReference type="PANTHER" id="PTHR13501">
    <property type="entry name" value="CHLOROPLAST 50S RIBOSOMAL PROTEIN L22-RELATED"/>
    <property type="match status" value="1"/>
</dbReference>
<evidence type="ECO:0000256" key="7">
    <source>
        <dbReference type="HAMAP-Rule" id="MF_01331"/>
    </source>
</evidence>
<comment type="similarity">
    <text evidence="1 7 8">Belongs to the universal ribosomal protein uL22 family.</text>
</comment>
<comment type="caution">
    <text evidence="12">The sequence shown here is derived from an EMBL/GenBank/DDBJ whole genome shotgun (WGS) entry which is preliminary data.</text>
</comment>
<dbReference type="PANTHER" id="PTHR13501:SF8">
    <property type="entry name" value="LARGE RIBOSOMAL SUBUNIT PROTEIN UL22M"/>
    <property type="match status" value="1"/>
</dbReference>
<keyword evidence="2 7" id="KW-0699">rRNA-binding</keyword>
<dbReference type="InterPro" id="IPR018260">
    <property type="entry name" value="Ribosomal_uL22_CS"/>
</dbReference>
<comment type="function">
    <text evidence="7">The globular domain of the protein is located near the polypeptide exit tunnel on the outside of the subunit, while an extended beta-hairpin is found that lines the wall of the exit tunnel in the center of the 70S ribosome.</text>
</comment>
<dbReference type="Proteomes" id="UP000228635">
    <property type="component" value="Unassembled WGS sequence"/>
</dbReference>
<keyword evidence="3 7" id="KW-0694">RNA-binding</keyword>
<name>A0A2M6WHL5_9BACT</name>
<evidence type="ECO:0000256" key="10">
    <source>
        <dbReference type="RuleBase" id="RU004008"/>
    </source>
</evidence>
<dbReference type="GO" id="GO:0006412">
    <property type="term" value="P:translation"/>
    <property type="evidence" value="ECO:0007669"/>
    <property type="project" value="UniProtKB-UniRule"/>
</dbReference>
<comment type="subunit">
    <text evidence="7 9">Part of the 50S ribosomal subunit.</text>
</comment>
<dbReference type="InterPro" id="IPR005727">
    <property type="entry name" value="Ribosomal_uL22_bac/chlpt-type"/>
</dbReference>
<evidence type="ECO:0000256" key="2">
    <source>
        <dbReference type="ARBA" id="ARBA00022730"/>
    </source>
</evidence>
<evidence type="ECO:0000256" key="4">
    <source>
        <dbReference type="ARBA" id="ARBA00022980"/>
    </source>
</evidence>
<evidence type="ECO:0000256" key="11">
    <source>
        <dbReference type="SAM" id="MobiDB-lite"/>
    </source>
</evidence>
<dbReference type="InterPro" id="IPR036394">
    <property type="entry name" value="Ribosomal_uL22_sf"/>
</dbReference>
<dbReference type="GO" id="GO:0019843">
    <property type="term" value="F:rRNA binding"/>
    <property type="evidence" value="ECO:0007669"/>
    <property type="project" value="UniProtKB-UniRule"/>
</dbReference>
<dbReference type="InterPro" id="IPR001063">
    <property type="entry name" value="Ribosomal_uL22"/>
</dbReference>
<dbReference type="HAMAP" id="MF_01331_B">
    <property type="entry name" value="Ribosomal_uL22_B"/>
    <property type="match status" value="1"/>
</dbReference>
<evidence type="ECO:0000256" key="1">
    <source>
        <dbReference type="ARBA" id="ARBA00009451"/>
    </source>
</evidence>
<evidence type="ECO:0000256" key="6">
    <source>
        <dbReference type="ARBA" id="ARBA00035207"/>
    </source>
</evidence>
<proteinExistence type="inferred from homology"/>
<comment type="function">
    <text evidence="7 10">This protein binds specifically to 23S rRNA; its binding is stimulated by other ribosomal proteins, e.g., L4, L17, and L20. It is important during the early stages of 50S assembly. It makes multiple contacts with different domains of the 23S rRNA in the assembled 50S subunit and ribosome.</text>
</comment>
<evidence type="ECO:0000313" key="13">
    <source>
        <dbReference type="Proteomes" id="UP000228635"/>
    </source>
</evidence>
<evidence type="ECO:0000256" key="3">
    <source>
        <dbReference type="ARBA" id="ARBA00022884"/>
    </source>
</evidence>
<evidence type="ECO:0000256" key="5">
    <source>
        <dbReference type="ARBA" id="ARBA00023274"/>
    </source>
</evidence>
<dbReference type="EMBL" id="PFBA01000027">
    <property type="protein sequence ID" value="PIT92281.1"/>
    <property type="molecule type" value="Genomic_DNA"/>
</dbReference>
<dbReference type="InterPro" id="IPR047867">
    <property type="entry name" value="Ribosomal_uL22_bac/org-type"/>
</dbReference>
<protein>
    <recommendedName>
        <fullName evidence="6 7">Large ribosomal subunit protein uL22</fullName>
    </recommendedName>
</protein>
<feature type="region of interest" description="Disordered" evidence="11">
    <location>
        <begin position="144"/>
        <end position="214"/>
    </location>
</feature>
<evidence type="ECO:0000256" key="9">
    <source>
        <dbReference type="RuleBase" id="RU004006"/>
    </source>
</evidence>
<feature type="compositionally biased region" description="Basic and acidic residues" evidence="11">
    <location>
        <begin position="144"/>
        <end position="158"/>
    </location>
</feature>
<keyword evidence="4 7" id="KW-0689">Ribosomal protein</keyword>
<dbReference type="Pfam" id="PF00237">
    <property type="entry name" value="Ribosomal_L22"/>
    <property type="match status" value="1"/>
</dbReference>
<accession>A0A2M6WHL5</accession>
<gene>
    <name evidence="7" type="primary">rplV</name>
    <name evidence="12" type="ORF">COU08_03150</name>
</gene>
<dbReference type="CDD" id="cd00336">
    <property type="entry name" value="Ribosomal_L22"/>
    <property type="match status" value="1"/>
</dbReference>
<dbReference type="Gene3D" id="3.90.470.10">
    <property type="entry name" value="Ribosomal protein L22/L17"/>
    <property type="match status" value="1"/>
</dbReference>
<dbReference type="NCBIfam" id="TIGR01044">
    <property type="entry name" value="rplV_bact"/>
    <property type="match status" value="1"/>
</dbReference>
<dbReference type="SUPFAM" id="SSF54843">
    <property type="entry name" value="Ribosomal protein L22"/>
    <property type="match status" value="1"/>
</dbReference>
<dbReference type="GO" id="GO:0003735">
    <property type="term" value="F:structural constituent of ribosome"/>
    <property type="evidence" value="ECO:0007669"/>
    <property type="project" value="InterPro"/>
</dbReference>
<evidence type="ECO:0000256" key="8">
    <source>
        <dbReference type="RuleBase" id="RU004005"/>
    </source>
</evidence>
<dbReference type="AlphaFoldDB" id="A0A2M6WHL5"/>